<keyword evidence="2" id="KW-1185">Reference proteome</keyword>
<dbReference type="RefSeq" id="WP_031455918.1">
    <property type="nucleotide sequence ID" value="NZ_CAIJDO010000171.1"/>
</dbReference>
<evidence type="ECO:0000313" key="1">
    <source>
        <dbReference type="EMBL" id="CAD0006430.1"/>
    </source>
</evidence>
<sequence length="156" mass="17344">MEKITPTECPVIIYPPGTDITPIEGANSIGNVTFQETKSVEILAPYVEAYYSAKDNTLTMNAIIYVDAEAIKNEVLDYSVIQNTYIDIEGDAQLQFFIVYNQPEELSGDLFIYEVIFQADADIFIGGLSNLTSIQTFLWDSDPVTSRGTVTTVQHN</sequence>
<comment type="caution">
    <text evidence="1">The sequence shown here is derived from an EMBL/GenBank/DDBJ whole genome shotgun (WGS) entry which is preliminary data.</text>
</comment>
<accession>A0A6V6Z3R8</accession>
<dbReference type="EMBL" id="CAIJDO010000171">
    <property type="protein sequence ID" value="CAD0006430.1"/>
    <property type="molecule type" value="Genomic_DNA"/>
</dbReference>
<proteinExistence type="predicted"/>
<dbReference type="AlphaFoldDB" id="A0A6V6Z3R8"/>
<evidence type="ECO:0000313" key="2">
    <source>
        <dbReference type="Proteomes" id="UP000556700"/>
    </source>
</evidence>
<reference evidence="1 2" key="1">
    <citation type="submission" date="2020-06" db="EMBL/GenBank/DDBJ databases">
        <authorList>
            <person name="Criscuolo A."/>
        </authorList>
    </citation>
    <scope>NUCLEOTIDE SEQUENCE [LARGE SCALE GENOMIC DNA]</scope>
    <source>
        <strain evidence="2">CIP 110025</strain>
    </source>
</reference>
<dbReference type="Proteomes" id="UP000556700">
    <property type="component" value="Unassembled WGS sequence"/>
</dbReference>
<name>A0A6V6Z3R8_9FLAO</name>
<protein>
    <submittedName>
        <fullName evidence="1">Uncharacterized protein</fullName>
    </submittedName>
</protein>
<gene>
    <name evidence="1" type="ORF">FLACHUCJ7_02815</name>
</gene>
<organism evidence="1 2">
    <name type="scientific">Flavobacterium chungangense</name>
    <dbReference type="NCBI Taxonomy" id="554283"/>
    <lineage>
        <taxon>Bacteria</taxon>
        <taxon>Pseudomonadati</taxon>
        <taxon>Bacteroidota</taxon>
        <taxon>Flavobacteriia</taxon>
        <taxon>Flavobacteriales</taxon>
        <taxon>Flavobacteriaceae</taxon>
        <taxon>Flavobacterium</taxon>
    </lineage>
</organism>